<dbReference type="RefSeq" id="WP_148381381.1">
    <property type="nucleotide sequence ID" value="NZ_VSKN01000018.1"/>
</dbReference>
<evidence type="ECO:0000313" key="3">
    <source>
        <dbReference type="Proteomes" id="UP000323621"/>
    </source>
</evidence>
<keyword evidence="3" id="KW-1185">Reference proteome</keyword>
<dbReference type="PANTHER" id="PTHR48079:SF6">
    <property type="entry name" value="NAD(P)-BINDING DOMAIN-CONTAINING PROTEIN-RELATED"/>
    <property type="match status" value="1"/>
</dbReference>
<dbReference type="Proteomes" id="UP000323621">
    <property type="component" value="Unassembled WGS sequence"/>
</dbReference>
<gene>
    <name evidence="2" type="ORF">ES677_12020</name>
</gene>
<dbReference type="EMBL" id="VSKN01000018">
    <property type="protein sequence ID" value="TYC10206.1"/>
    <property type="molecule type" value="Genomic_DNA"/>
</dbReference>
<proteinExistence type="predicted"/>
<dbReference type="InterPro" id="IPR051783">
    <property type="entry name" value="NAD(P)-dependent_oxidoreduct"/>
</dbReference>
<dbReference type="SUPFAM" id="SSF51735">
    <property type="entry name" value="NAD(P)-binding Rossmann-fold domains"/>
    <property type="match status" value="1"/>
</dbReference>
<evidence type="ECO:0000313" key="2">
    <source>
        <dbReference type="EMBL" id="TYC10206.1"/>
    </source>
</evidence>
<comment type="caution">
    <text evidence="2">The sequence shown here is derived from an EMBL/GenBank/DDBJ whole genome shotgun (WGS) entry which is preliminary data.</text>
</comment>
<accession>A0ABY3M8G2</accession>
<dbReference type="InterPro" id="IPR001509">
    <property type="entry name" value="Epimerase_deHydtase"/>
</dbReference>
<name>A0ABY3M8G2_9FLAO</name>
<organism evidence="2 3">
    <name type="scientific">Bizionia gelidisalsuginis</name>
    <dbReference type="NCBI Taxonomy" id="291188"/>
    <lineage>
        <taxon>Bacteria</taxon>
        <taxon>Pseudomonadati</taxon>
        <taxon>Bacteroidota</taxon>
        <taxon>Flavobacteriia</taxon>
        <taxon>Flavobacteriales</taxon>
        <taxon>Flavobacteriaceae</taxon>
        <taxon>Bizionia</taxon>
    </lineage>
</organism>
<protein>
    <submittedName>
        <fullName evidence="2">NAD-dependent epimerase/dehydratase family protein</fullName>
    </submittedName>
</protein>
<dbReference type="InterPro" id="IPR036291">
    <property type="entry name" value="NAD(P)-bd_dom_sf"/>
</dbReference>
<evidence type="ECO:0000259" key="1">
    <source>
        <dbReference type="Pfam" id="PF01370"/>
    </source>
</evidence>
<feature type="domain" description="NAD-dependent epimerase/dehydratase" evidence="1">
    <location>
        <begin position="2"/>
        <end position="228"/>
    </location>
</feature>
<reference evidence="2 3" key="1">
    <citation type="submission" date="2019-08" db="EMBL/GenBank/DDBJ databases">
        <title>Genomes of Antarctic Bizionia species.</title>
        <authorList>
            <person name="Bowman J.P."/>
        </authorList>
    </citation>
    <scope>NUCLEOTIDE SEQUENCE [LARGE SCALE GENOMIC DNA]</scope>
    <source>
        <strain evidence="2 3">IC164</strain>
    </source>
</reference>
<dbReference type="PANTHER" id="PTHR48079">
    <property type="entry name" value="PROTEIN YEEZ"/>
    <property type="match status" value="1"/>
</dbReference>
<sequence length="336" mass="37456">MILVTGGTGLVGAHLLFTLVNSKKKVRAIYRNEKKFDHVKRIFSYYTATPEDFFNRIEWVEADLNDIPSLTHAFDGITHVYHCAALVSFEPDKFDLLQKTNIEGTANIVNFCISNGIKKLCYVSSVATIGEPKKGQPATEKTEWNPESDNSVYALTKYGAELEVWRGTQEGLDAVIINPGVIIGPGIWHYGSGSIIKTVAKGLPYYTSGSMGYVGINDVVTSMITAMESTIINARFICVAESWSYKKFLTTTALLLGVKPPNKEAKPWLLQLGWRLDWLRHALTGKRRKLTGHLVASLQSQSLYDNTKIKETLSITFTSLQTQLETTCSQYIKDNT</sequence>
<dbReference type="Gene3D" id="3.40.50.720">
    <property type="entry name" value="NAD(P)-binding Rossmann-like Domain"/>
    <property type="match status" value="1"/>
</dbReference>
<dbReference type="Pfam" id="PF01370">
    <property type="entry name" value="Epimerase"/>
    <property type="match status" value="1"/>
</dbReference>